<organism evidence="8 9">
    <name type="scientific">Eisenbergiella porci</name>
    <dbReference type="NCBI Taxonomy" id="2652274"/>
    <lineage>
        <taxon>Bacteria</taxon>
        <taxon>Bacillati</taxon>
        <taxon>Bacillota</taxon>
        <taxon>Clostridia</taxon>
        <taxon>Lachnospirales</taxon>
        <taxon>Lachnospiraceae</taxon>
        <taxon>Eisenbergiella</taxon>
    </lineage>
</organism>
<feature type="transmembrane region" description="Helical" evidence="7">
    <location>
        <begin position="110"/>
        <end position="133"/>
    </location>
</feature>
<protein>
    <submittedName>
        <fullName evidence="8">MFS transporter</fullName>
    </submittedName>
</protein>
<dbReference type="InterPro" id="IPR011701">
    <property type="entry name" value="MFS"/>
</dbReference>
<dbReference type="RefSeq" id="WP_154463234.1">
    <property type="nucleotide sequence ID" value="NZ_JAXDZL010000128.1"/>
</dbReference>
<evidence type="ECO:0000256" key="5">
    <source>
        <dbReference type="ARBA" id="ARBA00022989"/>
    </source>
</evidence>
<dbReference type="GO" id="GO:0005886">
    <property type="term" value="C:plasma membrane"/>
    <property type="evidence" value="ECO:0007669"/>
    <property type="project" value="UniProtKB-SubCell"/>
</dbReference>
<proteinExistence type="inferred from homology"/>
<feature type="transmembrane region" description="Helical" evidence="7">
    <location>
        <begin position="84"/>
        <end position="104"/>
    </location>
</feature>
<evidence type="ECO:0000313" key="8">
    <source>
        <dbReference type="EMBL" id="MSS87183.1"/>
    </source>
</evidence>
<reference evidence="8 9" key="1">
    <citation type="submission" date="2019-08" db="EMBL/GenBank/DDBJ databases">
        <title>In-depth cultivation of the pig gut microbiome towards novel bacterial diversity and tailored functional studies.</title>
        <authorList>
            <person name="Wylensek D."/>
            <person name="Hitch T.C.A."/>
            <person name="Clavel T."/>
        </authorList>
    </citation>
    <scope>NUCLEOTIDE SEQUENCE [LARGE SCALE GENOMIC DNA]</scope>
    <source>
        <strain evidence="8 9">WCA-389-WT-23B</strain>
    </source>
</reference>
<feature type="transmembrane region" description="Helical" evidence="7">
    <location>
        <begin position="309"/>
        <end position="332"/>
    </location>
</feature>
<keyword evidence="9" id="KW-1185">Reference proteome</keyword>
<dbReference type="Proteomes" id="UP000436047">
    <property type="component" value="Unassembled WGS sequence"/>
</dbReference>
<accession>A0A6N7W954</accession>
<dbReference type="PANTHER" id="PTHR23514:SF3">
    <property type="entry name" value="BYPASS OF STOP CODON PROTEIN 6"/>
    <property type="match status" value="1"/>
</dbReference>
<feature type="transmembrane region" description="Helical" evidence="7">
    <location>
        <begin position="55"/>
        <end position="72"/>
    </location>
</feature>
<feature type="transmembrane region" description="Helical" evidence="7">
    <location>
        <begin position="344"/>
        <end position="364"/>
    </location>
</feature>
<evidence type="ECO:0000313" key="9">
    <source>
        <dbReference type="Proteomes" id="UP000436047"/>
    </source>
</evidence>
<evidence type="ECO:0000256" key="2">
    <source>
        <dbReference type="ARBA" id="ARBA00008335"/>
    </source>
</evidence>
<dbReference type="GeneID" id="86051883"/>
<comment type="caution">
    <text evidence="8">The sequence shown here is derived from an EMBL/GenBank/DDBJ whole genome shotgun (WGS) entry which is preliminary data.</text>
</comment>
<feature type="transmembrane region" description="Helical" evidence="7">
    <location>
        <begin position="376"/>
        <end position="397"/>
    </location>
</feature>
<dbReference type="PANTHER" id="PTHR23514">
    <property type="entry name" value="BYPASS OF STOP CODON PROTEIN 6"/>
    <property type="match status" value="1"/>
</dbReference>
<keyword evidence="5 7" id="KW-1133">Transmembrane helix</keyword>
<feature type="transmembrane region" description="Helical" evidence="7">
    <location>
        <begin position="24"/>
        <end position="49"/>
    </location>
</feature>
<evidence type="ECO:0000256" key="6">
    <source>
        <dbReference type="ARBA" id="ARBA00023136"/>
    </source>
</evidence>
<evidence type="ECO:0000256" key="4">
    <source>
        <dbReference type="ARBA" id="ARBA00022692"/>
    </source>
</evidence>
<evidence type="ECO:0000256" key="7">
    <source>
        <dbReference type="SAM" id="Phobius"/>
    </source>
</evidence>
<comment type="subcellular location">
    <subcellularLocation>
        <location evidence="1">Cell membrane</location>
        <topology evidence="1">Multi-pass membrane protein</topology>
    </subcellularLocation>
</comment>
<keyword evidence="4 7" id="KW-0812">Transmembrane</keyword>
<feature type="transmembrane region" description="Helical" evidence="7">
    <location>
        <begin position="260"/>
        <end position="277"/>
    </location>
</feature>
<evidence type="ECO:0000256" key="3">
    <source>
        <dbReference type="ARBA" id="ARBA00022448"/>
    </source>
</evidence>
<dbReference type="EMBL" id="VUMI01000002">
    <property type="protein sequence ID" value="MSS87183.1"/>
    <property type="molecule type" value="Genomic_DNA"/>
</dbReference>
<sequence length="408" mass="43586">METNVATRGGSVLKSYRHTLYASYLGYITQAIVNNFVPLLFTTFIASYGISLEKITLLVTINFGIQLVVDFLSARFVDKIGYKVSVVAAHVLAAAGLAGLGILPDLLPDPYVGMLISIFFYAIGGGLIEVLISPIVEACPFDQKSAAMSLLHSFYCWGHVAVILISTLFFALAGIHNWRILSFIWALVPLLNAVYFCLVPVRSLNEDGQGMSVKELLSGKLFWIFAITMVCAGASEQAMSQWASAFAETGLKVSKTIGDMAGPCMFAILMGTSRAFYAKFSEKINLIAFMTASSLLCVASYLLSSLSPIPLLSLAGCGLCGLSVGIMWPGTFSLAAEKCPRGGTAMFAFFALAGDLGCSSGPTLVGMVSDAFDGRLTAGLFAAIVFPIVLLLGLQLCRRVTEKRKEAV</sequence>
<dbReference type="InterPro" id="IPR051788">
    <property type="entry name" value="MFS_Transporter"/>
</dbReference>
<feature type="transmembrane region" description="Helical" evidence="7">
    <location>
        <begin position="221"/>
        <end position="240"/>
    </location>
</feature>
<feature type="transmembrane region" description="Helical" evidence="7">
    <location>
        <begin position="154"/>
        <end position="174"/>
    </location>
</feature>
<dbReference type="InterPro" id="IPR036259">
    <property type="entry name" value="MFS_trans_sf"/>
</dbReference>
<gene>
    <name evidence="8" type="ORF">FYJ45_02115</name>
</gene>
<evidence type="ECO:0000256" key="1">
    <source>
        <dbReference type="ARBA" id="ARBA00004651"/>
    </source>
</evidence>
<feature type="transmembrane region" description="Helical" evidence="7">
    <location>
        <begin position="180"/>
        <end position="201"/>
    </location>
</feature>
<feature type="transmembrane region" description="Helical" evidence="7">
    <location>
        <begin position="284"/>
        <end position="303"/>
    </location>
</feature>
<keyword evidence="3" id="KW-0813">Transport</keyword>
<dbReference type="SUPFAM" id="SSF103473">
    <property type="entry name" value="MFS general substrate transporter"/>
    <property type="match status" value="1"/>
</dbReference>
<dbReference type="Gene3D" id="1.20.1250.20">
    <property type="entry name" value="MFS general substrate transporter like domains"/>
    <property type="match status" value="2"/>
</dbReference>
<comment type="similarity">
    <text evidence="2">Belongs to the major facilitator superfamily.</text>
</comment>
<keyword evidence="6 7" id="KW-0472">Membrane</keyword>
<dbReference type="AlphaFoldDB" id="A0A6N7W954"/>
<name>A0A6N7W954_9FIRM</name>
<dbReference type="Pfam" id="PF07690">
    <property type="entry name" value="MFS_1"/>
    <property type="match status" value="1"/>
</dbReference>
<dbReference type="GO" id="GO:0022857">
    <property type="term" value="F:transmembrane transporter activity"/>
    <property type="evidence" value="ECO:0007669"/>
    <property type="project" value="InterPro"/>
</dbReference>